<dbReference type="PATRIC" id="fig|1280949.3.peg.1661"/>
<dbReference type="AlphaFoldDB" id="A0A069E9C5"/>
<proteinExistence type="predicted"/>
<gene>
    <name evidence="2" type="ORF">HAD_08150</name>
</gene>
<evidence type="ECO:0000256" key="1">
    <source>
        <dbReference type="SAM" id="MobiDB-lite"/>
    </source>
</evidence>
<dbReference type="eggNOG" id="ENOG50339KS">
    <property type="taxonomic scope" value="Bacteria"/>
</dbReference>
<evidence type="ECO:0008006" key="4">
    <source>
        <dbReference type="Google" id="ProtNLM"/>
    </source>
</evidence>
<evidence type="ECO:0000313" key="2">
    <source>
        <dbReference type="EMBL" id="KCZ85641.1"/>
    </source>
</evidence>
<reference evidence="2 3" key="1">
    <citation type="journal article" date="2014" name="Antonie Van Leeuwenhoek">
        <title>Hyphomonas beringensis sp. nov. and Hyphomonas chukchiensis sp. nov., isolated from surface seawater of the Bering Sea and Chukchi Sea.</title>
        <authorList>
            <person name="Li C."/>
            <person name="Lai Q."/>
            <person name="Li G."/>
            <person name="Dong C."/>
            <person name="Wang J."/>
            <person name="Liao Y."/>
            <person name="Shao Z."/>
        </authorList>
    </citation>
    <scope>NUCLEOTIDE SEQUENCE [LARGE SCALE GENOMIC DNA]</scope>
    <source>
        <strain evidence="2 3">MHS-3</strain>
    </source>
</reference>
<dbReference type="Proteomes" id="UP000027446">
    <property type="component" value="Unassembled WGS sequence"/>
</dbReference>
<name>A0A069E9C5_9PROT</name>
<comment type="caution">
    <text evidence="2">The sequence shown here is derived from an EMBL/GenBank/DDBJ whole genome shotgun (WGS) entry which is preliminary data.</text>
</comment>
<feature type="region of interest" description="Disordered" evidence="1">
    <location>
        <begin position="1"/>
        <end position="64"/>
    </location>
</feature>
<dbReference type="EMBL" id="ARYH01000001">
    <property type="protein sequence ID" value="KCZ85641.1"/>
    <property type="molecule type" value="Genomic_DNA"/>
</dbReference>
<dbReference type="OrthoDB" id="7192657at2"/>
<organism evidence="2 3">
    <name type="scientific">Hyphomonas adhaerens MHS-3</name>
    <dbReference type="NCBI Taxonomy" id="1280949"/>
    <lineage>
        <taxon>Bacteria</taxon>
        <taxon>Pseudomonadati</taxon>
        <taxon>Pseudomonadota</taxon>
        <taxon>Alphaproteobacteria</taxon>
        <taxon>Hyphomonadales</taxon>
        <taxon>Hyphomonadaceae</taxon>
        <taxon>Hyphomonas</taxon>
    </lineage>
</organism>
<dbReference type="InterPro" id="IPR025227">
    <property type="entry name" value="DUF4169"/>
</dbReference>
<protein>
    <recommendedName>
        <fullName evidence="4">DUF4169 domain-containing protein</fullName>
    </recommendedName>
</protein>
<dbReference type="RefSeq" id="WP_035570441.1">
    <property type="nucleotide sequence ID" value="NZ_ARYH01000001.1"/>
</dbReference>
<sequence length="64" mass="7392">MSDPVNLNKFRKAKAKVEKEQTAKENRAKFGRTKAEKQRDKARKDKLSRLAEGHRLKDAPEQEG</sequence>
<keyword evidence="3" id="KW-1185">Reference proteome</keyword>
<evidence type="ECO:0000313" key="3">
    <source>
        <dbReference type="Proteomes" id="UP000027446"/>
    </source>
</evidence>
<dbReference type="Pfam" id="PF13770">
    <property type="entry name" value="DUF4169"/>
    <property type="match status" value="1"/>
</dbReference>
<feature type="compositionally biased region" description="Basic and acidic residues" evidence="1">
    <location>
        <begin position="15"/>
        <end position="64"/>
    </location>
</feature>
<accession>A0A069E9C5</accession>
<dbReference type="STRING" id="1280949.HAD_08150"/>